<evidence type="ECO:0000256" key="6">
    <source>
        <dbReference type="ARBA" id="ARBA00022840"/>
    </source>
</evidence>
<dbReference type="GO" id="GO:0005524">
    <property type="term" value="F:ATP binding"/>
    <property type="evidence" value="ECO:0007669"/>
    <property type="project" value="UniProtKB-KW"/>
</dbReference>
<name>A0A7S4KWI9_GUITH</name>
<evidence type="ECO:0000256" key="3">
    <source>
        <dbReference type="ARBA" id="ARBA00022679"/>
    </source>
</evidence>
<dbReference type="PANTHER" id="PTHR48012">
    <property type="entry name" value="STERILE20-LIKE KINASE, ISOFORM B-RELATED"/>
    <property type="match status" value="1"/>
</dbReference>
<feature type="compositionally biased region" description="Low complexity" evidence="10">
    <location>
        <begin position="614"/>
        <end position="629"/>
    </location>
</feature>
<feature type="compositionally biased region" description="Polar residues" evidence="10">
    <location>
        <begin position="693"/>
        <end position="706"/>
    </location>
</feature>
<feature type="domain" description="Protein kinase" evidence="11">
    <location>
        <begin position="19"/>
        <end position="288"/>
    </location>
</feature>
<comment type="catalytic activity">
    <reaction evidence="7">
        <text>L-threonyl-[protein] + ATP = O-phospho-L-threonyl-[protein] + ADP + H(+)</text>
        <dbReference type="Rhea" id="RHEA:46608"/>
        <dbReference type="Rhea" id="RHEA-COMP:11060"/>
        <dbReference type="Rhea" id="RHEA-COMP:11605"/>
        <dbReference type="ChEBI" id="CHEBI:15378"/>
        <dbReference type="ChEBI" id="CHEBI:30013"/>
        <dbReference type="ChEBI" id="CHEBI:30616"/>
        <dbReference type="ChEBI" id="CHEBI:61977"/>
        <dbReference type="ChEBI" id="CHEBI:456216"/>
        <dbReference type="EC" id="2.7.11.1"/>
    </reaction>
</comment>
<dbReference type="InterPro" id="IPR011009">
    <property type="entry name" value="Kinase-like_dom_sf"/>
</dbReference>
<evidence type="ECO:0000256" key="5">
    <source>
        <dbReference type="ARBA" id="ARBA00022777"/>
    </source>
</evidence>
<comment type="similarity">
    <text evidence="1">Belongs to the protein kinase superfamily. STE Ser/Thr protein kinase family. STE20 subfamily.</text>
</comment>
<feature type="compositionally biased region" description="Polar residues" evidence="10">
    <location>
        <begin position="491"/>
        <end position="506"/>
    </location>
</feature>
<feature type="compositionally biased region" description="Low complexity" evidence="10">
    <location>
        <begin position="776"/>
        <end position="785"/>
    </location>
</feature>
<dbReference type="SMART" id="SM00220">
    <property type="entry name" value="S_TKc"/>
    <property type="match status" value="1"/>
</dbReference>
<feature type="region of interest" description="Disordered" evidence="10">
    <location>
        <begin position="416"/>
        <end position="435"/>
    </location>
</feature>
<dbReference type="Pfam" id="PF00069">
    <property type="entry name" value="Pkinase"/>
    <property type="match status" value="1"/>
</dbReference>
<evidence type="ECO:0000256" key="9">
    <source>
        <dbReference type="SAM" id="Coils"/>
    </source>
</evidence>
<keyword evidence="5" id="KW-0418">Kinase</keyword>
<sequence>MPLRNEIFYPCKSTAYSQERRLTRPGDTGWFKIWKAKVVTSDAVEREVVLKIFDLEQNSRNNSDTLSDIQKEISLMSCCKHRNIVRLHTSFASGHELWMILDYMDRGSCGDQLKFEEFKNGFPECIIAYVMSQTLKGISYLHQQSMIHRDIKADNILIDQKFRVKVTDFWKSSSLEHKGADSFRQKKVMTFVGTPCWMAPEVIEQEGGYDNKADIWSFGITLMELANGKTPYDKQKPLKVLKLIMCNDPPQLEGNFSSELKQIVKSCLIKEPPSERPSAEALLNHPYWKHSKAPEGYTLFDLHLNADKGMVDLSEQKVEEWMVEEWDFPIEALQNLEKLNDNELNRSWDELPGFLSEQNRIIEEKELRNSPQKVHICESEVGSRSGKWSRKSLNGRRPGGREPLHAVFQDIDGPCLSSPPGLASPVGSHRSPSVKTLGDFFDAEYVRNNTKHGPGDEAAAMLESTNPSKDPRSEDSKVELRSDAHLKETPVQCNPSPNKGPNSNDDVWSELEKMLSEPSTVSPHGSPIKGLSPPGSPKSKRAQGAPKVDLTTVLPEADGADSKDGGASGAAASLSEEVKERTRNAGQETADCMGNPSTSAKTGSHEVLVDSKSRSISPASSSDASEFSSQKVEAGKSGSASTSEAGEKKNAKKKFNITSTDLDLTSSQSAGAHTSLPSPLTGPTGNPLPTTSAVQTPHASSASNTPLLEPLASAPVPAFPGKNPPIINGQPPQKSADGPALVHTNSHKAKKAFKIEDAPPPSQGDVDGHVQRVATRSSSISSSECSSRRSFEYNRENLDMLHEPGMRWSFDIRRDKQDKDRKFELGEEMQLEAMDMKELCLLVRDLQKQVVKLKEETNILRTENEKLRSVNSKTKEG</sequence>
<evidence type="ECO:0000256" key="4">
    <source>
        <dbReference type="ARBA" id="ARBA00022741"/>
    </source>
</evidence>
<dbReference type="PROSITE" id="PS50011">
    <property type="entry name" value="PROTEIN_KINASE_DOM"/>
    <property type="match status" value="1"/>
</dbReference>
<dbReference type="GO" id="GO:0004674">
    <property type="term" value="F:protein serine/threonine kinase activity"/>
    <property type="evidence" value="ECO:0007669"/>
    <property type="project" value="UniProtKB-KW"/>
</dbReference>
<dbReference type="PANTHER" id="PTHR48012:SF10">
    <property type="entry name" value="FI20177P1"/>
    <property type="match status" value="1"/>
</dbReference>
<dbReference type="InterPro" id="IPR000719">
    <property type="entry name" value="Prot_kinase_dom"/>
</dbReference>
<keyword evidence="9" id="KW-0175">Coiled coil</keyword>
<accession>A0A7S4KWI9</accession>
<evidence type="ECO:0000256" key="8">
    <source>
        <dbReference type="ARBA" id="ARBA00048679"/>
    </source>
</evidence>
<feature type="compositionally biased region" description="Low complexity" evidence="10">
    <location>
        <begin position="676"/>
        <end position="692"/>
    </location>
</feature>
<keyword evidence="2" id="KW-0723">Serine/threonine-protein kinase</keyword>
<feature type="coiled-coil region" evidence="9">
    <location>
        <begin position="836"/>
        <end position="870"/>
    </location>
</feature>
<dbReference type="InterPro" id="IPR008271">
    <property type="entry name" value="Ser/Thr_kinase_AS"/>
</dbReference>
<dbReference type="Gene3D" id="1.10.510.10">
    <property type="entry name" value="Transferase(Phosphotransferase) domain 1"/>
    <property type="match status" value="1"/>
</dbReference>
<dbReference type="InterPro" id="IPR050629">
    <property type="entry name" value="STE20/SPS1-PAK"/>
</dbReference>
<dbReference type="PROSITE" id="PS00108">
    <property type="entry name" value="PROTEIN_KINASE_ST"/>
    <property type="match status" value="1"/>
</dbReference>
<feature type="compositionally biased region" description="Basic and acidic residues" evidence="10">
    <location>
        <begin position="469"/>
        <end position="488"/>
    </location>
</feature>
<organism evidence="12">
    <name type="scientific">Guillardia theta</name>
    <name type="common">Cryptophyte</name>
    <name type="synonym">Cryptomonas phi</name>
    <dbReference type="NCBI Taxonomy" id="55529"/>
    <lineage>
        <taxon>Eukaryota</taxon>
        <taxon>Cryptophyceae</taxon>
        <taxon>Pyrenomonadales</taxon>
        <taxon>Geminigeraceae</taxon>
        <taxon>Guillardia</taxon>
    </lineage>
</organism>
<protein>
    <recommendedName>
        <fullName evidence="11">Protein kinase domain-containing protein</fullName>
    </recommendedName>
</protein>
<evidence type="ECO:0000256" key="10">
    <source>
        <dbReference type="SAM" id="MobiDB-lite"/>
    </source>
</evidence>
<evidence type="ECO:0000256" key="1">
    <source>
        <dbReference type="ARBA" id="ARBA00008874"/>
    </source>
</evidence>
<dbReference type="GO" id="GO:0005737">
    <property type="term" value="C:cytoplasm"/>
    <property type="evidence" value="ECO:0007669"/>
    <property type="project" value="TreeGrafter"/>
</dbReference>
<keyword evidence="4" id="KW-0547">Nucleotide-binding</keyword>
<feature type="compositionally biased region" description="Low complexity" evidence="10">
    <location>
        <begin position="658"/>
        <end position="667"/>
    </location>
</feature>
<keyword evidence="6" id="KW-0067">ATP-binding</keyword>
<evidence type="ECO:0000313" key="12">
    <source>
        <dbReference type="EMBL" id="CAE2307159.1"/>
    </source>
</evidence>
<dbReference type="EMBL" id="HBKN01024658">
    <property type="protein sequence ID" value="CAE2307159.1"/>
    <property type="molecule type" value="Transcribed_RNA"/>
</dbReference>
<comment type="catalytic activity">
    <reaction evidence="8">
        <text>L-seryl-[protein] + ATP = O-phospho-L-seryl-[protein] + ADP + H(+)</text>
        <dbReference type="Rhea" id="RHEA:17989"/>
        <dbReference type="Rhea" id="RHEA-COMP:9863"/>
        <dbReference type="Rhea" id="RHEA-COMP:11604"/>
        <dbReference type="ChEBI" id="CHEBI:15378"/>
        <dbReference type="ChEBI" id="CHEBI:29999"/>
        <dbReference type="ChEBI" id="CHEBI:30616"/>
        <dbReference type="ChEBI" id="CHEBI:83421"/>
        <dbReference type="ChEBI" id="CHEBI:456216"/>
        <dbReference type="EC" id="2.7.11.1"/>
    </reaction>
</comment>
<dbReference type="SUPFAM" id="SSF56112">
    <property type="entry name" value="Protein kinase-like (PK-like)"/>
    <property type="match status" value="1"/>
</dbReference>
<evidence type="ECO:0000256" key="7">
    <source>
        <dbReference type="ARBA" id="ARBA00047899"/>
    </source>
</evidence>
<evidence type="ECO:0000256" key="2">
    <source>
        <dbReference type="ARBA" id="ARBA00022527"/>
    </source>
</evidence>
<reference evidence="12" key="1">
    <citation type="submission" date="2021-01" db="EMBL/GenBank/DDBJ databases">
        <authorList>
            <person name="Corre E."/>
            <person name="Pelletier E."/>
            <person name="Niang G."/>
            <person name="Scheremetjew M."/>
            <person name="Finn R."/>
            <person name="Kale V."/>
            <person name="Holt S."/>
            <person name="Cochrane G."/>
            <person name="Meng A."/>
            <person name="Brown T."/>
            <person name="Cohen L."/>
        </authorList>
    </citation>
    <scope>NUCLEOTIDE SEQUENCE</scope>
    <source>
        <strain evidence="12">CCMP 2712</strain>
    </source>
</reference>
<feature type="region of interest" description="Disordered" evidence="10">
    <location>
        <begin position="448"/>
        <end position="789"/>
    </location>
</feature>
<proteinExistence type="inferred from homology"/>
<dbReference type="AlphaFoldDB" id="A0A7S4KWI9"/>
<feature type="compositionally biased region" description="Basic and acidic residues" evidence="10">
    <location>
        <begin position="603"/>
        <end position="613"/>
    </location>
</feature>
<keyword evidence="3" id="KW-0808">Transferase</keyword>
<gene>
    <name evidence="12" type="ORF">GTHE00462_LOCUS19254</name>
</gene>
<evidence type="ECO:0000259" key="11">
    <source>
        <dbReference type="PROSITE" id="PS50011"/>
    </source>
</evidence>